<evidence type="ECO:0000313" key="1">
    <source>
        <dbReference type="EMBL" id="ACQ52857.1"/>
    </source>
</evidence>
<evidence type="ECO:0000313" key="2">
    <source>
        <dbReference type="Proteomes" id="UP000002333"/>
    </source>
</evidence>
<gene>
    <name evidence="1" type="ordered locus">CLJ_B2045</name>
</gene>
<dbReference type="KEGG" id="cbi:CLJ_B2045"/>
<organism evidence="1 2">
    <name type="scientific">Clostridium botulinum (strain 657 / Type Ba4)</name>
    <dbReference type="NCBI Taxonomy" id="515621"/>
    <lineage>
        <taxon>Bacteria</taxon>
        <taxon>Bacillati</taxon>
        <taxon>Bacillota</taxon>
        <taxon>Clostridia</taxon>
        <taxon>Eubacteriales</taxon>
        <taxon>Clostridiaceae</taxon>
        <taxon>Clostridium</taxon>
    </lineage>
</organism>
<accession>A0A3F3A6I5</accession>
<protein>
    <submittedName>
        <fullName evidence="1">Uncharacterized protein</fullName>
    </submittedName>
</protein>
<reference evidence="1 2" key="1">
    <citation type="journal article" date="2007" name="PLoS ONE">
        <title>Analysis of the neurotoxin complex genes in Clostridium botulinum A1-A4 and B1 strains: BoNT/A3, /Ba4 and /B1 clusters are located within plasmids.</title>
        <authorList>
            <person name="Smith T.J."/>
            <person name="Hill K.K."/>
            <person name="Foley B.T."/>
            <person name="Detter J.C."/>
            <person name="Munk A.C."/>
            <person name="Bruce D.C."/>
            <person name="Doggett N.A."/>
            <person name="Smith L.A."/>
            <person name="Marks J.D."/>
            <person name="Xie G."/>
            <person name="Brettin T.S."/>
        </authorList>
    </citation>
    <scope>NUCLEOTIDE SEQUENCE [LARGE SCALE GENOMIC DNA]</scope>
    <source>
        <strain evidence="2">657 / Type Ba4</strain>
    </source>
</reference>
<dbReference type="Proteomes" id="UP000002333">
    <property type="component" value="Chromosome"/>
</dbReference>
<name>A0A3F3A6I5_CLOB6</name>
<dbReference type="AlphaFoldDB" id="A0A3F3A6I5"/>
<reference evidence="2" key="2">
    <citation type="submission" date="2008-05" db="EMBL/GenBank/DDBJ databases">
        <title>Genome sequence of Clostridium botulinum Ba4 strain 657.</title>
        <authorList>
            <person name="Shrivastava S."/>
            <person name="Brown J.L."/>
            <person name="Bruce D."/>
            <person name="Detter C."/>
            <person name="Munk C."/>
            <person name="Smith L.A."/>
            <person name="Smith T.J."/>
            <person name="Sutton G."/>
            <person name="Brettin T.S."/>
        </authorList>
    </citation>
    <scope>NUCLEOTIDE SEQUENCE [LARGE SCALE GENOMIC DNA]</scope>
    <source>
        <strain evidence="2">657 / Type Ba4</strain>
    </source>
</reference>
<proteinExistence type="predicted"/>
<dbReference type="EMBL" id="CP001083">
    <property type="protein sequence ID" value="ACQ52857.1"/>
    <property type="molecule type" value="Genomic_DNA"/>
</dbReference>
<sequence length="37" mass="4340">MLIFHTILVYFIILGLKVKIRDPSLKNKVIINLNCKK</sequence>